<evidence type="ECO:0000256" key="1">
    <source>
        <dbReference type="ARBA" id="ARBA00004651"/>
    </source>
</evidence>
<feature type="transmembrane region" description="Helical" evidence="9">
    <location>
        <begin position="313"/>
        <end position="330"/>
    </location>
</feature>
<dbReference type="PANTHER" id="PTHR22926">
    <property type="entry name" value="PHOSPHO-N-ACETYLMURAMOYL-PENTAPEPTIDE-TRANSFERASE"/>
    <property type="match status" value="1"/>
</dbReference>
<evidence type="ECO:0000256" key="8">
    <source>
        <dbReference type="SAM" id="MobiDB-lite"/>
    </source>
</evidence>
<feature type="region of interest" description="Disordered" evidence="8">
    <location>
        <begin position="361"/>
        <end position="380"/>
    </location>
</feature>
<keyword evidence="3 10" id="KW-0808">Transferase</keyword>
<proteinExistence type="predicted"/>
<evidence type="ECO:0000256" key="2">
    <source>
        <dbReference type="ARBA" id="ARBA00022475"/>
    </source>
</evidence>
<keyword evidence="4 9" id="KW-0812">Transmembrane</keyword>
<dbReference type="GO" id="GO:0009103">
    <property type="term" value="P:lipopolysaccharide biosynthetic process"/>
    <property type="evidence" value="ECO:0007669"/>
    <property type="project" value="TreeGrafter"/>
</dbReference>
<comment type="subcellular location">
    <subcellularLocation>
        <location evidence="1">Cell membrane</location>
        <topology evidence="1">Multi-pass membrane protein</topology>
    </subcellularLocation>
</comment>
<dbReference type="GO" id="GO:0046872">
    <property type="term" value="F:metal ion binding"/>
    <property type="evidence" value="ECO:0007669"/>
    <property type="project" value="UniProtKB-KW"/>
</dbReference>
<dbReference type="RefSeq" id="WP_013704363.1">
    <property type="nucleotide sequence ID" value="NC_015387.1"/>
</dbReference>
<dbReference type="STRING" id="869210.Marky_1581"/>
<evidence type="ECO:0000256" key="7">
    <source>
        <dbReference type="PIRSR" id="PIRSR600715-1"/>
    </source>
</evidence>
<evidence type="ECO:0000256" key="9">
    <source>
        <dbReference type="SAM" id="Phobius"/>
    </source>
</evidence>
<gene>
    <name evidence="10" type="ordered locus">Marky_1581</name>
</gene>
<dbReference type="Proteomes" id="UP000007030">
    <property type="component" value="Chromosome"/>
</dbReference>
<keyword evidence="7" id="KW-0479">Metal-binding</keyword>
<dbReference type="Pfam" id="PF00953">
    <property type="entry name" value="Glycos_transf_4"/>
    <property type="match status" value="1"/>
</dbReference>
<keyword evidence="5 9" id="KW-1133">Transmembrane helix</keyword>
<feature type="transmembrane region" description="Helical" evidence="9">
    <location>
        <begin position="96"/>
        <end position="116"/>
    </location>
</feature>
<keyword evidence="7" id="KW-0460">Magnesium</keyword>
<feature type="transmembrane region" description="Helical" evidence="9">
    <location>
        <begin position="236"/>
        <end position="254"/>
    </location>
</feature>
<dbReference type="GO" id="GO:0071555">
    <property type="term" value="P:cell wall organization"/>
    <property type="evidence" value="ECO:0007669"/>
    <property type="project" value="TreeGrafter"/>
</dbReference>
<evidence type="ECO:0000313" key="10">
    <source>
        <dbReference type="EMBL" id="AEB12316.1"/>
    </source>
</evidence>
<dbReference type="GO" id="GO:0044038">
    <property type="term" value="P:cell wall macromolecule biosynthetic process"/>
    <property type="evidence" value="ECO:0007669"/>
    <property type="project" value="TreeGrafter"/>
</dbReference>
<feature type="binding site" evidence="7">
    <location>
        <position position="235"/>
    </location>
    <ligand>
        <name>Mg(2+)</name>
        <dbReference type="ChEBI" id="CHEBI:18420"/>
    </ligand>
</feature>
<feature type="transmembrane region" description="Helical" evidence="9">
    <location>
        <begin position="205"/>
        <end position="224"/>
    </location>
</feature>
<keyword evidence="6 9" id="KW-0472">Membrane</keyword>
<feature type="binding site" evidence="7">
    <location>
        <position position="174"/>
    </location>
    <ligand>
        <name>Mg(2+)</name>
        <dbReference type="ChEBI" id="CHEBI:18420"/>
    </ligand>
</feature>
<accession>F2NQV2</accession>
<dbReference type="EMBL" id="CP002630">
    <property type="protein sequence ID" value="AEB12316.1"/>
    <property type="molecule type" value="Genomic_DNA"/>
</dbReference>
<protein>
    <submittedName>
        <fullName evidence="10">Glycosyl transferase family 4</fullName>
    </submittedName>
</protein>
<reference evidence="10 11" key="1">
    <citation type="journal article" date="2012" name="Stand. Genomic Sci.">
        <title>Complete genome sequence of the aerobic, heterotroph Marinithermus hydrothermalis type strain (T1(T)) from a deep-sea hydrothermal vent chimney.</title>
        <authorList>
            <person name="Copeland A."/>
            <person name="Gu W."/>
            <person name="Yasawong M."/>
            <person name="Lapidus A."/>
            <person name="Lucas S."/>
            <person name="Deshpande S."/>
            <person name="Pagani I."/>
            <person name="Tapia R."/>
            <person name="Cheng J.F."/>
            <person name="Goodwin L.A."/>
            <person name="Pitluck S."/>
            <person name="Liolios K."/>
            <person name="Ivanova N."/>
            <person name="Mavromatis K."/>
            <person name="Mikhailova N."/>
            <person name="Pati A."/>
            <person name="Chen A."/>
            <person name="Palaniappan K."/>
            <person name="Land M."/>
            <person name="Pan C."/>
            <person name="Brambilla E.M."/>
            <person name="Rohde M."/>
            <person name="Tindall B.J."/>
            <person name="Sikorski J."/>
            <person name="Goker M."/>
            <person name="Detter J.C."/>
            <person name="Bristow J."/>
            <person name="Eisen J.A."/>
            <person name="Markowitz V."/>
            <person name="Hugenholtz P."/>
            <person name="Kyrpides N.C."/>
            <person name="Klenk H.P."/>
            <person name="Woyke T."/>
        </authorList>
    </citation>
    <scope>NUCLEOTIDE SEQUENCE [LARGE SCALE GENOMIC DNA]</scope>
    <source>
        <strain evidence="11">DSM 14884 / JCM 11576 / T1</strain>
    </source>
</reference>
<feature type="transmembrane region" description="Helical" evidence="9">
    <location>
        <begin position="128"/>
        <end position="145"/>
    </location>
</feature>
<feature type="compositionally biased region" description="Polar residues" evidence="8">
    <location>
        <begin position="368"/>
        <end position="380"/>
    </location>
</feature>
<dbReference type="AlphaFoldDB" id="F2NQV2"/>
<dbReference type="KEGG" id="mhd:Marky_1581"/>
<evidence type="ECO:0000313" key="11">
    <source>
        <dbReference type="Proteomes" id="UP000007030"/>
    </source>
</evidence>
<sequence length="380" mass="40445">MPEPLERFLWSLGVADPTGPGWLAVVGTFVLAAVATWRFIPTVRAFALKVGWADPPSPRRLNRTPLPNAGGLAIYGGVWVALVLAFLLRPNVLVDVQLQVFAIMLGGAVLVLTGFVDDQFGLPPLFRLGVQVLTALLLYATGIRIEAAFGSPIDPALSFLLTILWIVGVTNAMNLIDGVDGLAGGVGFITAMSLLAASAQFETRAAATLVLAALGGAALGFLRHNLHPSRIIMGDAGAYFFGYVLAASSILGNLKITTVFALFPPLLFLLIPVVDTAQVIVRRLLAGKNPLSTPGKDHLHHRLLARGLSQHQVAYLLWGATLLANLAAMLVQGMNYPTVLTTAGGTTLLLGFAVWRRRRAAQREAQTPDPNSTDPEAQTR</sequence>
<evidence type="ECO:0000256" key="3">
    <source>
        <dbReference type="ARBA" id="ARBA00022679"/>
    </source>
</evidence>
<feature type="transmembrane region" description="Helical" evidence="9">
    <location>
        <begin position="69"/>
        <end position="90"/>
    </location>
</feature>
<dbReference type="PANTHER" id="PTHR22926:SF3">
    <property type="entry name" value="UNDECAPRENYL-PHOSPHATE ALPHA-N-ACETYLGLUCOSAMINYL 1-PHOSPHATE TRANSFERASE"/>
    <property type="match status" value="1"/>
</dbReference>
<keyword evidence="11" id="KW-1185">Reference proteome</keyword>
<feature type="transmembrane region" description="Helical" evidence="9">
    <location>
        <begin position="20"/>
        <end position="40"/>
    </location>
</feature>
<evidence type="ECO:0000256" key="5">
    <source>
        <dbReference type="ARBA" id="ARBA00022989"/>
    </source>
</evidence>
<evidence type="ECO:0000256" key="4">
    <source>
        <dbReference type="ARBA" id="ARBA00022692"/>
    </source>
</evidence>
<dbReference type="HOGENOM" id="CLU_023982_2_3_0"/>
<dbReference type="OrthoDB" id="9783652at2"/>
<feature type="transmembrane region" description="Helical" evidence="9">
    <location>
        <begin position="182"/>
        <end position="199"/>
    </location>
</feature>
<dbReference type="CDD" id="cd06853">
    <property type="entry name" value="GT_WecA_like"/>
    <property type="match status" value="1"/>
</dbReference>
<keyword evidence="2" id="KW-1003">Cell membrane</keyword>
<dbReference type="InterPro" id="IPR018480">
    <property type="entry name" value="PNAcMuramoyl-5peptid_Trfase_CS"/>
</dbReference>
<feature type="transmembrane region" description="Helical" evidence="9">
    <location>
        <begin position="260"/>
        <end position="281"/>
    </location>
</feature>
<name>F2NQV2_MARHT</name>
<dbReference type="InterPro" id="IPR000715">
    <property type="entry name" value="Glycosyl_transferase_4"/>
</dbReference>
<dbReference type="PROSITE" id="PS01348">
    <property type="entry name" value="MRAY_2"/>
    <property type="match status" value="1"/>
</dbReference>
<dbReference type="eggNOG" id="COG0472">
    <property type="taxonomic scope" value="Bacteria"/>
</dbReference>
<dbReference type="GO" id="GO:0016780">
    <property type="term" value="F:phosphotransferase activity, for other substituted phosphate groups"/>
    <property type="evidence" value="ECO:0007669"/>
    <property type="project" value="InterPro"/>
</dbReference>
<dbReference type="GO" id="GO:0005886">
    <property type="term" value="C:plasma membrane"/>
    <property type="evidence" value="ECO:0007669"/>
    <property type="project" value="UniProtKB-SubCell"/>
</dbReference>
<organism evidence="10 11">
    <name type="scientific">Marinithermus hydrothermalis (strain DSM 14884 / JCM 11576 / T1)</name>
    <dbReference type="NCBI Taxonomy" id="869210"/>
    <lineage>
        <taxon>Bacteria</taxon>
        <taxon>Thermotogati</taxon>
        <taxon>Deinococcota</taxon>
        <taxon>Deinococci</taxon>
        <taxon>Thermales</taxon>
        <taxon>Thermaceae</taxon>
        <taxon>Marinithermus</taxon>
    </lineage>
</organism>
<evidence type="ECO:0000256" key="6">
    <source>
        <dbReference type="ARBA" id="ARBA00023136"/>
    </source>
</evidence>
<feature type="transmembrane region" description="Helical" evidence="9">
    <location>
        <begin position="157"/>
        <end position="175"/>
    </location>
</feature>
<comment type="cofactor">
    <cofactor evidence="7">
        <name>Mg(2+)</name>
        <dbReference type="ChEBI" id="CHEBI:18420"/>
    </cofactor>
</comment>
<feature type="transmembrane region" description="Helical" evidence="9">
    <location>
        <begin position="336"/>
        <end position="355"/>
    </location>
</feature>